<dbReference type="AlphaFoldDB" id="A0A0K2ULK0"/>
<reference evidence="1" key="1">
    <citation type="submission" date="2014-05" db="EMBL/GenBank/DDBJ databases">
        <authorList>
            <person name="Chronopoulou M."/>
        </authorList>
    </citation>
    <scope>NUCLEOTIDE SEQUENCE</scope>
    <source>
        <tissue evidence="1">Whole organism</tissue>
    </source>
</reference>
<evidence type="ECO:0000313" key="1">
    <source>
        <dbReference type="EMBL" id="CDW38561.1"/>
    </source>
</evidence>
<protein>
    <submittedName>
        <fullName evidence="1">Putative LOC101238983 [Hydra vulgaris]</fullName>
    </submittedName>
</protein>
<proteinExistence type="predicted"/>
<accession>A0A0K2ULK0</accession>
<organism evidence="1">
    <name type="scientific">Lepeophtheirus salmonis</name>
    <name type="common">Salmon louse</name>
    <name type="synonym">Caligus salmonis</name>
    <dbReference type="NCBI Taxonomy" id="72036"/>
    <lineage>
        <taxon>Eukaryota</taxon>
        <taxon>Metazoa</taxon>
        <taxon>Ecdysozoa</taxon>
        <taxon>Arthropoda</taxon>
        <taxon>Crustacea</taxon>
        <taxon>Multicrustacea</taxon>
        <taxon>Hexanauplia</taxon>
        <taxon>Copepoda</taxon>
        <taxon>Siphonostomatoida</taxon>
        <taxon>Caligidae</taxon>
        <taxon>Lepeophtheirus</taxon>
    </lineage>
</organism>
<sequence length="53" mass="5960">MANKIQLMQELIHRTFVCVVWSVNGLLNVSKKICFFCGKFCPVLRPISGSMAT</sequence>
<dbReference type="EMBL" id="HACA01021200">
    <property type="protein sequence ID" value="CDW38561.1"/>
    <property type="molecule type" value="Transcribed_RNA"/>
</dbReference>
<name>A0A0K2ULK0_LEPSM</name>